<comment type="caution">
    <text evidence="2">The sequence shown here is derived from an EMBL/GenBank/DDBJ whole genome shotgun (WGS) entry which is preliminary data.</text>
</comment>
<dbReference type="AlphaFoldDB" id="A0A5B0NJJ8"/>
<name>A0A5B0NJJ8_PUCGR</name>
<keyword evidence="3" id="KW-1185">Reference proteome</keyword>
<feature type="signal peptide" evidence="1">
    <location>
        <begin position="1"/>
        <end position="26"/>
    </location>
</feature>
<reference evidence="2 3" key="1">
    <citation type="submission" date="2019-05" db="EMBL/GenBank/DDBJ databases">
        <title>Emergence of the Ug99 lineage of the wheat stem rust pathogen through somatic hybridization.</title>
        <authorList>
            <person name="Li F."/>
            <person name="Upadhyaya N.M."/>
            <person name="Sperschneider J."/>
            <person name="Matny O."/>
            <person name="Nguyen-Phuc H."/>
            <person name="Mago R."/>
            <person name="Raley C."/>
            <person name="Miller M.E."/>
            <person name="Silverstein K.A.T."/>
            <person name="Henningsen E."/>
            <person name="Hirsch C.D."/>
            <person name="Visser B."/>
            <person name="Pretorius Z.A."/>
            <person name="Steffenson B.J."/>
            <person name="Schwessinger B."/>
            <person name="Dodds P.N."/>
            <person name="Figueroa M."/>
        </authorList>
    </citation>
    <scope>NUCLEOTIDE SEQUENCE [LARGE SCALE GENOMIC DNA]</scope>
    <source>
        <strain evidence="2">21-0</strain>
    </source>
</reference>
<evidence type="ECO:0000313" key="2">
    <source>
        <dbReference type="EMBL" id="KAA1088943.1"/>
    </source>
</evidence>
<accession>A0A5B0NJJ8</accession>
<proteinExistence type="predicted"/>
<dbReference type="Proteomes" id="UP000324748">
    <property type="component" value="Unassembled WGS sequence"/>
</dbReference>
<protein>
    <submittedName>
        <fullName evidence="2">Uncharacterized protein</fullName>
    </submittedName>
</protein>
<dbReference type="OrthoDB" id="2272314at2759"/>
<feature type="chain" id="PRO_5023115781" evidence="1">
    <location>
        <begin position="27"/>
        <end position="131"/>
    </location>
</feature>
<gene>
    <name evidence="2" type="ORF">PGT21_001441</name>
</gene>
<keyword evidence="1" id="KW-0732">Signal</keyword>
<dbReference type="EMBL" id="VSWC01000093">
    <property type="protein sequence ID" value="KAA1088943.1"/>
    <property type="molecule type" value="Genomic_DNA"/>
</dbReference>
<evidence type="ECO:0000313" key="3">
    <source>
        <dbReference type="Proteomes" id="UP000324748"/>
    </source>
</evidence>
<sequence length="131" mass="14774">MLVLFISRTLNLRLVVFLCPFIKIFDTPLTIVSQDRVSPVVLRSCPTGEHRLQSCNIQCVDCGALHWPEERAVIDIKAKKNKFSICCQKGNVVLPCASLSAPQIPRFLQDLFIGTTRGEYLTLHDFTDLIN</sequence>
<organism evidence="2 3">
    <name type="scientific">Puccinia graminis f. sp. tritici</name>
    <dbReference type="NCBI Taxonomy" id="56615"/>
    <lineage>
        <taxon>Eukaryota</taxon>
        <taxon>Fungi</taxon>
        <taxon>Dikarya</taxon>
        <taxon>Basidiomycota</taxon>
        <taxon>Pucciniomycotina</taxon>
        <taxon>Pucciniomycetes</taxon>
        <taxon>Pucciniales</taxon>
        <taxon>Pucciniaceae</taxon>
        <taxon>Puccinia</taxon>
    </lineage>
</organism>
<evidence type="ECO:0000256" key="1">
    <source>
        <dbReference type="SAM" id="SignalP"/>
    </source>
</evidence>